<dbReference type="InterPro" id="IPR052718">
    <property type="entry name" value="NmrA-type_oxidoreductase"/>
</dbReference>
<dbReference type="Pfam" id="PF05368">
    <property type="entry name" value="NmrA"/>
    <property type="match status" value="1"/>
</dbReference>
<dbReference type="Gene3D" id="3.90.25.10">
    <property type="entry name" value="UDP-galactose 4-epimerase, domain 1"/>
    <property type="match status" value="1"/>
</dbReference>
<accession>A0ABW1ZCH7</accession>
<name>A0ABW1ZCH7_9BACT</name>
<gene>
    <name evidence="2" type="ORF">ACFQBQ_16260</name>
</gene>
<dbReference type="InterPro" id="IPR036291">
    <property type="entry name" value="NAD(P)-bd_dom_sf"/>
</dbReference>
<feature type="domain" description="NmrA-like" evidence="1">
    <location>
        <begin position="2"/>
        <end position="259"/>
    </location>
</feature>
<evidence type="ECO:0000313" key="3">
    <source>
        <dbReference type="Proteomes" id="UP001596391"/>
    </source>
</evidence>
<dbReference type="Proteomes" id="UP001596391">
    <property type="component" value="Unassembled WGS sequence"/>
</dbReference>
<dbReference type="EC" id="1.6.5.2" evidence="2"/>
<organism evidence="2 3">
    <name type="scientific">Granulicella cerasi</name>
    <dbReference type="NCBI Taxonomy" id="741063"/>
    <lineage>
        <taxon>Bacteria</taxon>
        <taxon>Pseudomonadati</taxon>
        <taxon>Acidobacteriota</taxon>
        <taxon>Terriglobia</taxon>
        <taxon>Terriglobales</taxon>
        <taxon>Acidobacteriaceae</taxon>
        <taxon>Granulicella</taxon>
    </lineage>
</organism>
<dbReference type="InterPro" id="IPR008030">
    <property type="entry name" value="NmrA-like"/>
</dbReference>
<protein>
    <submittedName>
        <fullName evidence="2">SDR family oxidoreductase</fullName>
        <ecNumber evidence="2">1.6.5.2</ecNumber>
    </submittedName>
</protein>
<evidence type="ECO:0000313" key="2">
    <source>
        <dbReference type="EMBL" id="MFC6647099.1"/>
    </source>
</evidence>
<comment type="caution">
    <text evidence="2">The sequence shown here is derived from an EMBL/GenBank/DDBJ whole genome shotgun (WGS) entry which is preliminary data.</text>
</comment>
<reference evidence="3" key="1">
    <citation type="journal article" date="2019" name="Int. J. Syst. Evol. Microbiol.">
        <title>The Global Catalogue of Microorganisms (GCM) 10K type strain sequencing project: providing services to taxonomists for standard genome sequencing and annotation.</title>
        <authorList>
            <consortium name="The Broad Institute Genomics Platform"/>
            <consortium name="The Broad Institute Genome Sequencing Center for Infectious Disease"/>
            <person name="Wu L."/>
            <person name="Ma J."/>
        </authorList>
    </citation>
    <scope>NUCLEOTIDE SEQUENCE [LARGE SCALE GENOMIC DNA]</scope>
    <source>
        <strain evidence="3">CGMCC 1.16026</strain>
    </source>
</reference>
<dbReference type="CDD" id="cd05269">
    <property type="entry name" value="TMR_SDR_a"/>
    <property type="match status" value="1"/>
</dbReference>
<dbReference type="PANTHER" id="PTHR47129">
    <property type="entry name" value="QUINONE OXIDOREDUCTASE 2"/>
    <property type="match status" value="1"/>
</dbReference>
<dbReference type="EMBL" id="JBHSWI010000001">
    <property type="protein sequence ID" value="MFC6647099.1"/>
    <property type="molecule type" value="Genomic_DNA"/>
</dbReference>
<dbReference type="Gene3D" id="3.40.50.720">
    <property type="entry name" value="NAD(P)-binding Rossmann-like Domain"/>
    <property type="match status" value="1"/>
</dbReference>
<sequence length="293" mass="30998">MIVVTGATGHYGRKVVEGLISRVPASNLDVSVRDPEKATGLTAKGIRVEKASFAEPATLAAAFDGAEQVLLVSANVLGDEAIRLHGSAIQAAKDAGVKRILYTSHQAASPTSKVAFARDHAATEELLKASGVDFVSLRNGFYAESSLYQLGGIQATGKLALPGDGNVSWTLRDDLAQAAVSALINTSLFQGITAPLTASRTYTFAEIAGLAAGALNREVVFELISAETYRQAALQRGFPEPMVGMLLSMFAAIHDNEFNIVTPTLERVLMRKPAEYQAVLMPYLTNGGVPQAH</sequence>
<keyword evidence="2" id="KW-0560">Oxidoreductase</keyword>
<keyword evidence="3" id="KW-1185">Reference proteome</keyword>
<dbReference type="SUPFAM" id="SSF51735">
    <property type="entry name" value="NAD(P)-binding Rossmann-fold domains"/>
    <property type="match status" value="1"/>
</dbReference>
<dbReference type="GO" id="GO:0003955">
    <property type="term" value="F:NAD(P)H dehydrogenase (quinone) activity"/>
    <property type="evidence" value="ECO:0007669"/>
    <property type="project" value="UniProtKB-EC"/>
</dbReference>
<dbReference type="RefSeq" id="WP_263370975.1">
    <property type="nucleotide sequence ID" value="NZ_JAGSYD010000002.1"/>
</dbReference>
<proteinExistence type="predicted"/>
<dbReference type="PANTHER" id="PTHR47129:SF1">
    <property type="entry name" value="NMRA-LIKE DOMAIN-CONTAINING PROTEIN"/>
    <property type="match status" value="1"/>
</dbReference>
<evidence type="ECO:0000259" key="1">
    <source>
        <dbReference type="Pfam" id="PF05368"/>
    </source>
</evidence>